<keyword evidence="3 6" id="KW-1133">Transmembrane helix</keyword>
<feature type="transmembrane region" description="Helical" evidence="6">
    <location>
        <begin position="389"/>
        <end position="409"/>
    </location>
</feature>
<feature type="transmembrane region" description="Helical" evidence="6">
    <location>
        <begin position="31"/>
        <end position="55"/>
    </location>
</feature>
<reference evidence="9" key="1">
    <citation type="submission" date="2024-04" db="EMBL/GenBank/DDBJ databases">
        <authorList>
            <person name="Shaw F."/>
            <person name="Minotto A."/>
        </authorList>
    </citation>
    <scope>NUCLEOTIDE SEQUENCE [LARGE SCALE GENOMIC DNA]</scope>
</reference>
<feature type="transmembrane region" description="Helical" evidence="6">
    <location>
        <begin position="227"/>
        <end position="246"/>
    </location>
</feature>
<feature type="transmembrane region" description="Helical" evidence="6">
    <location>
        <begin position="252"/>
        <end position="272"/>
    </location>
</feature>
<dbReference type="PANTHER" id="PTHR23501:SF102">
    <property type="entry name" value="DRUG TRANSPORTER, PUTATIVE (AFU_ORTHOLOGUE AFUA_3G08530)-RELATED"/>
    <property type="match status" value="1"/>
</dbReference>
<evidence type="ECO:0000313" key="8">
    <source>
        <dbReference type="EMBL" id="CAL1715143.1"/>
    </source>
</evidence>
<feature type="transmembrane region" description="Helical" evidence="6">
    <location>
        <begin position="293"/>
        <end position="313"/>
    </location>
</feature>
<feature type="transmembrane region" description="Helical" evidence="6">
    <location>
        <begin position="333"/>
        <end position="352"/>
    </location>
</feature>
<dbReference type="SUPFAM" id="SSF103473">
    <property type="entry name" value="MFS general substrate transporter"/>
    <property type="match status" value="1"/>
</dbReference>
<feature type="region of interest" description="Disordered" evidence="5">
    <location>
        <begin position="1"/>
        <end position="20"/>
    </location>
</feature>
<feature type="region of interest" description="Disordered" evidence="5">
    <location>
        <begin position="527"/>
        <end position="562"/>
    </location>
</feature>
<dbReference type="CDD" id="cd17502">
    <property type="entry name" value="MFS_Azr1_MDR_like"/>
    <property type="match status" value="1"/>
</dbReference>
<evidence type="ECO:0000256" key="3">
    <source>
        <dbReference type="ARBA" id="ARBA00022989"/>
    </source>
</evidence>
<dbReference type="Proteomes" id="UP001497453">
    <property type="component" value="Chromosome 8"/>
</dbReference>
<evidence type="ECO:0000256" key="5">
    <source>
        <dbReference type="SAM" id="MobiDB-lite"/>
    </source>
</evidence>
<dbReference type="Gene3D" id="1.20.1720.10">
    <property type="entry name" value="Multidrug resistance protein D"/>
    <property type="match status" value="1"/>
</dbReference>
<gene>
    <name evidence="8" type="ORF">GFSPODELE1_LOCUS10083</name>
</gene>
<keyword evidence="9" id="KW-1185">Reference proteome</keyword>
<feature type="transmembrane region" description="Helical" evidence="6">
    <location>
        <begin position="67"/>
        <end position="86"/>
    </location>
</feature>
<dbReference type="PANTHER" id="PTHR23501">
    <property type="entry name" value="MAJOR FACILITATOR SUPERFAMILY"/>
    <property type="match status" value="1"/>
</dbReference>
<proteinExistence type="predicted"/>
<feature type="transmembrane region" description="Helical" evidence="6">
    <location>
        <begin position="421"/>
        <end position="443"/>
    </location>
</feature>
<name>A0ABP1E543_9APHY</name>
<evidence type="ECO:0000256" key="2">
    <source>
        <dbReference type="ARBA" id="ARBA00022692"/>
    </source>
</evidence>
<feature type="transmembrane region" description="Helical" evidence="6">
    <location>
        <begin position="98"/>
        <end position="116"/>
    </location>
</feature>
<dbReference type="InterPro" id="IPR036259">
    <property type="entry name" value="MFS_trans_sf"/>
</dbReference>
<feature type="domain" description="Major facilitator superfamily (MFS) profile" evidence="7">
    <location>
        <begin position="33"/>
        <end position="486"/>
    </location>
</feature>
<feature type="transmembrane region" description="Helical" evidence="6">
    <location>
        <begin position="128"/>
        <end position="148"/>
    </location>
</feature>
<evidence type="ECO:0000256" key="1">
    <source>
        <dbReference type="ARBA" id="ARBA00004141"/>
    </source>
</evidence>
<dbReference type="PROSITE" id="PS50850">
    <property type="entry name" value="MFS"/>
    <property type="match status" value="1"/>
</dbReference>
<feature type="compositionally biased region" description="Basic and acidic residues" evidence="5">
    <location>
        <begin position="527"/>
        <end position="541"/>
    </location>
</feature>
<dbReference type="InterPro" id="IPR020846">
    <property type="entry name" value="MFS_dom"/>
</dbReference>
<dbReference type="Gene3D" id="1.20.1250.20">
    <property type="entry name" value="MFS general substrate transporter like domains"/>
    <property type="match status" value="1"/>
</dbReference>
<keyword evidence="2 6" id="KW-0812">Transmembrane</keyword>
<feature type="compositionally biased region" description="Polar residues" evidence="5">
    <location>
        <begin position="1"/>
        <end position="13"/>
    </location>
</feature>
<organism evidence="8 9">
    <name type="scientific">Somion occarium</name>
    <dbReference type="NCBI Taxonomy" id="3059160"/>
    <lineage>
        <taxon>Eukaryota</taxon>
        <taxon>Fungi</taxon>
        <taxon>Dikarya</taxon>
        <taxon>Basidiomycota</taxon>
        <taxon>Agaricomycotina</taxon>
        <taxon>Agaricomycetes</taxon>
        <taxon>Polyporales</taxon>
        <taxon>Cerrenaceae</taxon>
        <taxon>Somion</taxon>
    </lineage>
</organism>
<dbReference type="EMBL" id="OZ037951">
    <property type="protein sequence ID" value="CAL1715143.1"/>
    <property type="molecule type" value="Genomic_DNA"/>
</dbReference>
<evidence type="ECO:0000256" key="6">
    <source>
        <dbReference type="SAM" id="Phobius"/>
    </source>
</evidence>
<feature type="transmembrane region" description="Helical" evidence="6">
    <location>
        <begin position="359"/>
        <end position="377"/>
    </location>
</feature>
<feature type="transmembrane region" description="Helical" evidence="6">
    <location>
        <begin position="155"/>
        <end position="174"/>
    </location>
</feature>
<dbReference type="InterPro" id="IPR011701">
    <property type="entry name" value="MFS"/>
</dbReference>
<accession>A0ABP1E543</accession>
<sequence length="562" mass="60393">MSTNEPEPGSLTQPHAEEPPKAGFKKGISFWISYIAVVTSIFLSALDLTGVATALPTITADLNGGDNFVWVGSAYALSSTAVLPLSGSLADIFGRRPIMLISIAFFALGSALAGAAQNMNMLIAARTIQGIGGGGIINMTEIIVSDLVPLAERGLYQGILGLVWSFAAGIGPPIGGSLAEDASWRWLFYINLPVCGVAFFLVLIFLRVRTPTGSMWEKFKRVDWSGNFIVIAGTTLAIVGLTFAGIRFPWGSAQVLAPLIIGMFLVGVFLLYEAKVPKEPSIPWEILRNRTSLTGYLETLIHGITSISLLYYLPIFFQACLGASPIRSGVDMLATSLVIAPFGLFAGIMVQVQGKYRPANYVGWILSIIGFGILTLLRADSTTGQWVGFQILVSAGVGMIWAASIFPVLAPLPVERTASALAFYAFVRSFAQTWGITIASTILQNELKKNLPDAFVSQFPQGSEIAYAAIPIIRDLEEPLRTEVRTAFALSMSTIWKTMIGITGAGILTLPFLQEVELRAHTDEAFGLGEAEKEAMRKREGDEEATIAPTPGDVNSRTPSEK</sequence>
<dbReference type="Pfam" id="PF07690">
    <property type="entry name" value="MFS_1"/>
    <property type="match status" value="1"/>
</dbReference>
<evidence type="ECO:0000259" key="7">
    <source>
        <dbReference type="PROSITE" id="PS50850"/>
    </source>
</evidence>
<protein>
    <recommendedName>
        <fullName evidence="7">Major facilitator superfamily (MFS) profile domain-containing protein</fullName>
    </recommendedName>
</protein>
<feature type="transmembrane region" description="Helical" evidence="6">
    <location>
        <begin position="186"/>
        <end position="206"/>
    </location>
</feature>
<feature type="compositionally biased region" description="Polar residues" evidence="5">
    <location>
        <begin position="553"/>
        <end position="562"/>
    </location>
</feature>
<comment type="subcellular location">
    <subcellularLocation>
        <location evidence="1">Membrane</location>
        <topology evidence="1">Multi-pass membrane protein</topology>
    </subcellularLocation>
</comment>
<keyword evidence="4 6" id="KW-0472">Membrane</keyword>
<evidence type="ECO:0000313" key="9">
    <source>
        <dbReference type="Proteomes" id="UP001497453"/>
    </source>
</evidence>
<evidence type="ECO:0000256" key="4">
    <source>
        <dbReference type="ARBA" id="ARBA00023136"/>
    </source>
</evidence>